<keyword evidence="1" id="KW-0812">Transmembrane</keyword>
<dbReference type="Proteomes" id="UP000006163">
    <property type="component" value="Plasmid VS116_lp36"/>
</dbReference>
<keyword evidence="3" id="KW-1185">Reference proteome</keyword>
<keyword evidence="1" id="KW-1133">Transmembrane helix</keyword>
<organism evidence="2 3">
    <name type="scientific">Borreliella valaisiana VS116</name>
    <dbReference type="NCBI Taxonomy" id="445987"/>
    <lineage>
        <taxon>Bacteria</taxon>
        <taxon>Pseudomonadati</taxon>
        <taxon>Spirochaetota</taxon>
        <taxon>Spirochaetia</taxon>
        <taxon>Spirochaetales</taxon>
        <taxon>Borreliaceae</taxon>
        <taxon>Borreliella</taxon>
    </lineage>
</organism>
<dbReference type="EMBL" id="CP001436">
    <property type="protein sequence ID" value="ACN52788.1"/>
    <property type="molecule type" value="Genomic_DNA"/>
</dbReference>
<dbReference type="HOGENOM" id="CLU_3059137_0_0_12"/>
<keyword evidence="1" id="KW-0472">Membrane</keyword>
<evidence type="ECO:0000313" key="3">
    <source>
        <dbReference type="Proteomes" id="UP000006163"/>
    </source>
</evidence>
<evidence type="ECO:0000313" key="2">
    <source>
        <dbReference type="EMBL" id="ACN52788.1"/>
    </source>
</evidence>
<accession>C0R8M7</accession>
<gene>
    <name evidence="2" type="ORF">BVAVS116_K0034</name>
</gene>
<geneLocation type="plasmid" evidence="2 3">
    <name>VS116_lp36</name>
</geneLocation>
<dbReference type="AlphaFoldDB" id="C0R8M7"/>
<keyword evidence="2" id="KW-0614">Plasmid</keyword>
<feature type="transmembrane region" description="Helical" evidence="1">
    <location>
        <begin position="12"/>
        <end position="35"/>
    </location>
</feature>
<proteinExistence type="predicted"/>
<evidence type="ECO:0000256" key="1">
    <source>
        <dbReference type="SAM" id="Phobius"/>
    </source>
</evidence>
<sequence length="53" mass="6424">MLSNLKLDAIECWCLINFLFFDRGVIIEFFIKVFLLEFFELFFLDIPYFSTSN</sequence>
<protein>
    <submittedName>
        <fullName evidence="2">Uncharacterized protein</fullName>
    </submittedName>
</protein>
<name>C0R8M7_BORVA</name>
<reference evidence="2 3" key="1">
    <citation type="journal article" date="2012" name="J. Bacteriol.">
        <title>Whole-Genome Sequences of Borrelia bissettii, Borrelia valaisiana, and Borrelia spielmanii.</title>
        <authorList>
            <person name="Schutzer S.E."/>
            <person name="Fraser-Liggett C.M."/>
            <person name="Qiu W.G."/>
            <person name="Kraiczy P."/>
            <person name="Mongodin E.F."/>
            <person name="Dunn J.J."/>
            <person name="Luft B.J."/>
            <person name="Casjens S.R."/>
        </authorList>
    </citation>
    <scope>NUCLEOTIDE SEQUENCE [LARGE SCALE GENOMIC DNA]</scope>
    <source>
        <strain evidence="2 3">VS116</strain>
        <plasmid evidence="2">VS116_lp36</plasmid>
    </source>
</reference>